<organism evidence="2 3">
    <name type="scientific">Brunnivagina elsteri CCALA 953</name>
    <dbReference type="NCBI Taxonomy" id="987040"/>
    <lineage>
        <taxon>Bacteria</taxon>
        <taxon>Bacillati</taxon>
        <taxon>Cyanobacteriota</taxon>
        <taxon>Cyanophyceae</taxon>
        <taxon>Nostocales</taxon>
        <taxon>Calotrichaceae</taxon>
        <taxon>Brunnivagina</taxon>
    </lineage>
</organism>
<proteinExistence type="predicted"/>
<dbReference type="EMBL" id="NTFS01000379">
    <property type="protein sequence ID" value="PAX51527.1"/>
    <property type="molecule type" value="Genomic_DNA"/>
</dbReference>
<accession>A0A2A2TCJ8</accession>
<dbReference type="AlphaFoldDB" id="A0A2A2TCJ8"/>
<dbReference type="Proteomes" id="UP000218238">
    <property type="component" value="Unassembled WGS sequence"/>
</dbReference>
<dbReference type="Pfam" id="PF18743">
    <property type="entry name" value="AHJR-like"/>
    <property type="match status" value="1"/>
</dbReference>
<gene>
    <name evidence="2" type="ORF">CK510_24350</name>
</gene>
<reference evidence="2 3" key="1">
    <citation type="submission" date="2017-08" db="EMBL/GenBank/DDBJ databases">
        <title>Draft genome sequence of filamentous cyanobacterium Calothrix elsteri CCALA 953.</title>
        <authorList>
            <person name="Gagunashvili A.N."/>
            <person name="Elster J."/>
            <person name="Andresson O.S."/>
        </authorList>
    </citation>
    <scope>NUCLEOTIDE SEQUENCE [LARGE SCALE GENOMIC DNA]</scope>
    <source>
        <strain evidence="2 3">CCALA 953</strain>
    </source>
</reference>
<evidence type="ECO:0000313" key="3">
    <source>
        <dbReference type="Proteomes" id="UP000218238"/>
    </source>
</evidence>
<feature type="domain" description="REase AHJR-like" evidence="1">
    <location>
        <begin position="7"/>
        <end position="101"/>
    </location>
</feature>
<protein>
    <recommendedName>
        <fullName evidence="1">REase AHJR-like domain-containing protein</fullName>
    </recommendedName>
</protein>
<name>A0A2A2TCJ8_9CYAN</name>
<evidence type="ECO:0000313" key="2">
    <source>
        <dbReference type="EMBL" id="PAX51527.1"/>
    </source>
</evidence>
<keyword evidence="3" id="KW-1185">Reference proteome</keyword>
<dbReference type="OrthoDB" id="514738at2"/>
<sequence>MSYQETPNRLEYQRLLKLAREYRQQGYSVSIYPQANELPASLADCSLDLIAMNGNKVVVANVRSRETLSLNGSQNLNRIIKSVRELPDWEFELVVTNSRKKNRK</sequence>
<dbReference type="InterPro" id="IPR040902">
    <property type="entry name" value="AHJR-like"/>
</dbReference>
<evidence type="ECO:0000259" key="1">
    <source>
        <dbReference type="Pfam" id="PF18743"/>
    </source>
</evidence>
<comment type="caution">
    <text evidence="2">The sequence shown here is derived from an EMBL/GenBank/DDBJ whole genome shotgun (WGS) entry which is preliminary data.</text>
</comment>